<dbReference type="EMBL" id="SDHY01000005">
    <property type="protein sequence ID" value="RXK48095.1"/>
    <property type="molecule type" value="Genomic_DNA"/>
</dbReference>
<keyword evidence="3 6" id="KW-0808">Transferase</keyword>
<dbReference type="SFLD" id="SFLDG01017">
    <property type="entry name" value="Polyprenyl_Transferase_Like"/>
    <property type="match status" value="1"/>
</dbReference>
<evidence type="ECO:0000256" key="5">
    <source>
        <dbReference type="ARBA" id="ARBA00022842"/>
    </source>
</evidence>
<evidence type="ECO:0000256" key="4">
    <source>
        <dbReference type="ARBA" id="ARBA00022723"/>
    </source>
</evidence>
<evidence type="ECO:0000256" key="6">
    <source>
        <dbReference type="RuleBase" id="RU004466"/>
    </source>
</evidence>
<dbReference type="PANTHER" id="PTHR12001">
    <property type="entry name" value="GERANYLGERANYL PYROPHOSPHATE SYNTHASE"/>
    <property type="match status" value="1"/>
</dbReference>
<reference evidence="7 8" key="1">
    <citation type="submission" date="2019-01" db="EMBL/GenBank/DDBJ databases">
        <title>Cytophagaceae bacterium strain CAR-16.</title>
        <authorList>
            <person name="Chen W.-M."/>
        </authorList>
    </citation>
    <scope>NUCLEOTIDE SEQUENCE [LARGE SCALE GENOMIC DNA]</scope>
    <source>
        <strain evidence="7 8">CAR-16</strain>
    </source>
</reference>
<dbReference type="GO" id="GO:0004659">
    <property type="term" value="F:prenyltransferase activity"/>
    <property type="evidence" value="ECO:0007669"/>
    <property type="project" value="InterPro"/>
</dbReference>
<keyword evidence="4" id="KW-0479">Metal-binding</keyword>
<organism evidence="7 8">
    <name type="scientific">Aquirufa rosea</name>
    <dbReference type="NCBI Taxonomy" id="2509241"/>
    <lineage>
        <taxon>Bacteria</taxon>
        <taxon>Pseudomonadati</taxon>
        <taxon>Bacteroidota</taxon>
        <taxon>Cytophagia</taxon>
        <taxon>Cytophagales</taxon>
        <taxon>Flectobacillaceae</taxon>
        <taxon>Aquirufa</taxon>
    </lineage>
</organism>
<dbReference type="InterPro" id="IPR033749">
    <property type="entry name" value="Polyprenyl_synt_CS"/>
</dbReference>
<protein>
    <submittedName>
        <fullName evidence="7">Polyprenyl synthetase family protein</fullName>
    </submittedName>
</protein>
<evidence type="ECO:0000256" key="1">
    <source>
        <dbReference type="ARBA" id="ARBA00001946"/>
    </source>
</evidence>
<sequence length="325" mass="36980">MIKEFLQALDSEIAPMEQGKQPAELYEPIQYLMSLGGKRIRPVMCLMAYSLFREDWKSQVKPALSIEVFHNFTLMHDDIMDKAPLRRGKQTVHEKWNDNIAILSGDVMLVEAYQLLNQIQGLSLSQFQHVLARFSRTAAEVCEGQQWDMNFEDRADVQIWEYLEMIRLKTSVLLGFSMEMGGLLAQVDSATAQKLYQIGELVGLGFQLKDDLLDVYGDPEKFGKQVGGDIIANKKTYLLIRALELAKGSVQENLAYWIGLKQFDAEEKVKAVTEIYNQLSLKQAVEAEIKSYFDQAFAYMEALALPPEKKNTLLGFMTGLVDREV</sequence>
<keyword evidence="5" id="KW-0460">Magnesium</keyword>
<evidence type="ECO:0000256" key="2">
    <source>
        <dbReference type="ARBA" id="ARBA00006706"/>
    </source>
</evidence>
<dbReference type="OrthoDB" id="9805316at2"/>
<evidence type="ECO:0000313" key="7">
    <source>
        <dbReference type="EMBL" id="RXK48095.1"/>
    </source>
</evidence>
<gene>
    <name evidence="7" type="ORF">ESB04_08580</name>
</gene>
<dbReference type="SUPFAM" id="SSF48576">
    <property type="entry name" value="Terpenoid synthases"/>
    <property type="match status" value="1"/>
</dbReference>
<dbReference type="InterPro" id="IPR008949">
    <property type="entry name" value="Isoprenoid_synthase_dom_sf"/>
</dbReference>
<dbReference type="GO" id="GO:0046872">
    <property type="term" value="F:metal ion binding"/>
    <property type="evidence" value="ECO:0007669"/>
    <property type="project" value="UniProtKB-KW"/>
</dbReference>
<evidence type="ECO:0000313" key="8">
    <source>
        <dbReference type="Proteomes" id="UP000289455"/>
    </source>
</evidence>
<dbReference type="Pfam" id="PF00348">
    <property type="entry name" value="polyprenyl_synt"/>
    <property type="match status" value="1"/>
</dbReference>
<name>A0A4Q1BYK9_9BACT</name>
<accession>A0A4Q1BYK9</accession>
<proteinExistence type="inferred from homology"/>
<comment type="cofactor">
    <cofactor evidence="1">
        <name>Mg(2+)</name>
        <dbReference type="ChEBI" id="CHEBI:18420"/>
    </cofactor>
</comment>
<dbReference type="Gene3D" id="1.10.600.10">
    <property type="entry name" value="Farnesyl Diphosphate Synthase"/>
    <property type="match status" value="1"/>
</dbReference>
<evidence type="ECO:0000256" key="3">
    <source>
        <dbReference type="ARBA" id="ARBA00022679"/>
    </source>
</evidence>
<dbReference type="AlphaFoldDB" id="A0A4Q1BYK9"/>
<dbReference type="PROSITE" id="PS00723">
    <property type="entry name" value="POLYPRENYL_SYNTHASE_1"/>
    <property type="match status" value="1"/>
</dbReference>
<comment type="similarity">
    <text evidence="2 6">Belongs to the FPP/GGPP synthase family.</text>
</comment>
<dbReference type="CDD" id="cd00685">
    <property type="entry name" value="Trans_IPPS_HT"/>
    <property type="match status" value="1"/>
</dbReference>
<keyword evidence="8" id="KW-1185">Reference proteome</keyword>
<dbReference type="InterPro" id="IPR000092">
    <property type="entry name" value="Polyprenyl_synt"/>
</dbReference>
<comment type="caution">
    <text evidence="7">The sequence shown here is derived from an EMBL/GenBank/DDBJ whole genome shotgun (WGS) entry which is preliminary data.</text>
</comment>
<dbReference type="GO" id="GO:0008299">
    <property type="term" value="P:isoprenoid biosynthetic process"/>
    <property type="evidence" value="ECO:0007669"/>
    <property type="project" value="InterPro"/>
</dbReference>
<dbReference type="PROSITE" id="PS00444">
    <property type="entry name" value="POLYPRENYL_SYNTHASE_2"/>
    <property type="match status" value="1"/>
</dbReference>
<dbReference type="Proteomes" id="UP000289455">
    <property type="component" value="Unassembled WGS sequence"/>
</dbReference>
<dbReference type="SFLD" id="SFLDS00005">
    <property type="entry name" value="Isoprenoid_Synthase_Type_I"/>
    <property type="match status" value="1"/>
</dbReference>
<dbReference type="RefSeq" id="WP_129027334.1">
    <property type="nucleotide sequence ID" value="NZ_SDHY01000005.1"/>
</dbReference>
<dbReference type="PANTHER" id="PTHR12001:SF85">
    <property type="entry name" value="SHORT CHAIN ISOPRENYL DIPHOSPHATE SYNTHASE"/>
    <property type="match status" value="1"/>
</dbReference>